<dbReference type="OMA" id="FEIFSIY"/>
<evidence type="ECO:0000259" key="14">
    <source>
        <dbReference type="Pfam" id="PF01756"/>
    </source>
</evidence>
<dbReference type="Gene3D" id="2.40.110.10">
    <property type="entry name" value="Butyryl-CoA Dehydrogenase, subunit A, domain 2"/>
    <property type="match status" value="1"/>
</dbReference>
<dbReference type="Pfam" id="PF01756">
    <property type="entry name" value="ACOX"/>
    <property type="match status" value="1"/>
</dbReference>
<comment type="subcellular location">
    <subcellularLocation>
        <location evidence="3">Peroxisome</location>
    </subcellularLocation>
</comment>
<comment type="cofactor">
    <cofactor evidence="2">
        <name>FAD</name>
        <dbReference type="ChEBI" id="CHEBI:57692"/>
    </cofactor>
</comment>
<evidence type="ECO:0000313" key="17">
    <source>
        <dbReference type="EnsemblPlants" id="Bra015492.1-P"/>
    </source>
</evidence>
<feature type="domain" description="Acyl-CoA oxidase C-terminal" evidence="14">
    <location>
        <begin position="529"/>
        <end position="661"/>
    </location>
</feature>
<accession>M4DG69</accession>
<evidence type="ECO:0000256" key="8">
    <source>
        <dbReference type="ARBA" id="ARBA00023002"/>
    </source>
</evidence>
<dbReference type="GO" id="GO:0003997">
    <property type="term" value="F:acyl-CoA oxidase activity"/>
    <property type="evidence" value="ECO:0000318"/>
    <property type="project" value="GO_Central"/>
</dbReference>
<feature type="domain" description="Acyl-CoA oxidase C-alpha1" evidence="16">
    <location>
        <begin position="333"/>
        <end position="483"/>
    </location>
</feature>
<dbReference type="InterPro" id="IPR055060">
    <property type="entry name" value="ACOX_C_alpha1"/>
</dbReference>
<evidence type="ECO:0000256" key="13">
    <source>
        <dbReference type="PIRSR" id="PIRSR000168-2"/>
    </source>
</evidence>
<dbReference type="SUPFAM" id="SSF47203">
    <property type="entry name" value="Acyl-CoA dehydrogenase C-terminal domain-like"/>
    <property type="match status" value="2"/>
</dbReference>
<dbReference type="GO" id="GO:0050660">
    <property type="term" value="F:flavin adenine dinucleotide binding"/>
    <property type="evidence" value="ECO:0000318"/>
    <property type="project" value="GO_Central"/>
</dbReference>
<dbReference type="eggNOG" id="KOG0135">
    <property type="taxonomic scope" value="Eukaryota"/>
</dbReference>
<keyword evidence="5 11" id="KW-0285">Flavoprotein</keyword>
<dbReference type="GO" id="GO:0071949">
    <property type="term" value="F:FAD binding"/>
    <property type="evidence" value="ECO:0007669"/>
    <property type="project" value="InterPro"/>
</dbReference>
<name>M4DG69_BRACM</name>
<dbReference type="Gramene" id="Bra015492.1">
    <property type="protein sequence ID" value="Bra015492.1-P"/>
    <property type="gene ID" value="Bra015492"/>
</dbReference>
<sequence length="676" mass="76221">MSENHALWRAHVLANHILQSPPPPLNIFLTREVCLQYTPPEVNESYGFDVKEMRKLLDRHNLEDRDWLYGIIIQSNLFNRKIRGGGKVFVSPDYNETMEQQREISMKRIMYLLEKGVFQGWLTETSPEAELKKFALYEVCGMYDYSLSAKLGVQFLLWGNAVKLFGTKRHHDKWLKDTEDYLVKGCFAMTELGHGSNVRGIETVTTYDPMTEEFVINTPCESAQKYWIGEAANHATHAIVISQLEINGTNQGIHVFIAQIRDQDGNICPNIRIADCGHKIGINGVDIGRIWFDNLRIPRENLLNSVAHVSSDGNYVSAIKNPDQRFGAFLAPLTSGRVTIAATAIYSAKIGLAVAIRYSLTRRAFSDVANGPEVLLLDYPSHQRRLLPLLAKTYAMSFAANDLKMIYVKRTPEINKEIHVISSGLKAVLTWHNMRTLQECREACGGQGVKTENRVGHLKGDYDGQTTFEGDNNVLMQQVSKALFAEYISCKKRNKPFKGLGLEHMNSPRPVLPTQLTSSALRCSHFQKNAFSIRERDLLERYTSEVEEIQGKGESREFSFLLSHQLYEDLSKAFAEKAILQAVLDAEAKLPIGSTKDVLGIVRSMYALICMEEDPSFLRYGYLSRDNVGDVRREVSKLCGELRPHALALVTSFGIPDAFLGPIAFNWVEANAWSSV</sequence>
<evidence type="ECO:0000256" key="4">
    <source>
        <dbReference type="ARBA" id="ARBA00006288"/>
    </source>
</evidence>
<keyword evidence="18" id="KW-1185">Reference proteome</keyword>
<evidence type="ECO:0000256" key="6">
    <source>
        <dbReference type="ARBA" id="ARBA00022827"/>
    </source>
</evidence>
<dbReference type="Proteomes" id="UP000011750">
    <property type="component" value="Chromosome A10"/>
</dbReference>
<reference evidence="17 18" key="2">
    <citation type="journal article" date="2018" name="Hortic Res">
        <title>Improved Brassica rapa reference genome by single-molecule sequencing and chromosome conformation capture technologies.</title>
        <authorList>
            <person name="Zhang L."/>
            <person name="Cai X."/>
            <person name="Wu J."/>
            <person name="Liu M."/>
            <person name="Grob S."/>
            <person name="Cheng F."/>
            <person name="Liang J."/>
            <person name="Cai C."/>
            <person name="Liu Z."/>
            <person name="Liu B."/>
            <person name="Wang F."/>
            <person name="Li S."/>
            <person name="Liu F."/>
            <person name="Li X."/>
            <person name="Cheng L."/>
            <person name="Yang W."/>
            <person name="Li M.H."/>
            <person name="Grossniklaus U."/>
            <person name="Zheng H."/>
            <person name="Wang X."/>
        </authorList>
    </citation>
    <scope>NUCLEOTIDE SEQUENCE [LARGE SCALE GENOMIC DNA]</scope>
    <source>
        <strain evidence="17 18">cv. Chiifu-401-42</strain>
    </source>
</reference>
<feature type="domain" description="Acyl-CoA oxidase/dehydrogenase middle" evidence="15">
    <location>
        <begin position="186"/>
        <end position="294"/>
    </location>
</feature>
<reference evidence="17 18" key="1">
    <citation type="journal article" date="2011" name="Nat. Genet.">
        <title>The genome of the mesopolyploid crop species Brassica rapa.</title>
        <authorList>
            <consortium name="Brassica rapa Genome Sequencing Project Consortium"/>
            <person name="Wang X."/>
            <person name="Wang H."/>
            <person name="Wang J."/>
            <person name="Sun R."/>
            <person name="Wu J."/>
            <person name="Liu S."/>
            <person name="Bai Y."/>
            <person name="Mun J.H."/>
            <person name="Bancroft I."/>
            <person name="Cheng F."/>
            <person name="Huang S."/>
            <person name="Li X."/>
            <person name="Hua W."/>
            <person name="Wang J."/>
            <person name="Wang X."/>
            <person name="Freeling M."/>
            <person name="Pires J.C."/>
            <person name="Paterson A.H."/>
            <person name="Chalhoub B."/>
            <person name="Wang B."/>
            <person name="Hayward A."/>
            <person name="Sharpe A.G."/>
            <person name="Park B.S."/>
            <person name="Weisshaar B."/>
            <person name="Liu B."/>
            <person name="Li B."/>
            <person name="Liu B."/>
            <person name="Tong C."/>
            <person name="Song C."/>
            <person name="Duran C."/>
            <person name="Peng C."/>
            <person name="Geng C."/>
            <person name="Koh C."/>
            <person name="Lin C."/>
            <person name="Edwards D."/>
            <person name="Mu D."/>
            <person name="Shen D."/>
            <person name="Soumpourou E."/>
            <person name="Li F."/>
            <person name="Fraser F."/>
            <person name="Conant G."/>
            <person name="Lassalle G."/>
            <person name="King G.J."/>
            <person name="Bonnema G."/>
            <person name="Tang H."/>
            <person name="Wang H."/>
            <person name="Belcram H."/>
            <person name="Zhou H."/>
            <person name="Hirakawa H."/>
            <person name="Abe H."/>
            <person name="Guo H."/>
            <person name="Wang H."/>
            <person name="Jin H."/>
            <person name="Parkin I.A."/>
            <person name="Batley J."/>
            <person name="Kim J.S."/>
            <person name="Just J."/>
            <person name="Li J."/>
            <person name="Xu J."/>
            <person name="Deng J."/>
            <person name="Kim J.A."/>
            <person name="Li J."/>
            <person name="Yu J."/>
            <person name="Meng J."/>
            <person name="Wang J."/>
            <person name="Min J."/>
            <person name="Poulain J."/>
            <person name="Wang J."/>
            <person name="Hatakeyama K."/>
            <person name="Wu K."/>
            <person name="Wang L."/>
            <person name="Fang L."/>
            <person name="Trick M."/>
            <person name="Links M.G."/>
            <person name="Zhao M."/>
            <person name="Jin M."/>
            <person name="Ramchiary N."/>
            <person name="Drou N."/>
            <person name="Berkman P.J."/>
            <person name="Cai Q."/>
            <person name="Huang Q."/>
            <person name="Li R."/>
            <person name="Tabata S."/>
            <person name="Cheng S."/>
            <person name="Zhang S."/>
            <person name="Zhang S."/>
            <person name="Huang S."/>
            <person name="Sato S."/>
            <person name="Sun S."/>
            <person name="Kwon S.J."/>
            <person name="Choi S.R."/>
            <person name="Lee T.H."/>
            <person name="Fan W."/>
            <person name="Zhao X."/>
            <person name="Tan X."/>
            <person name="Xu X."/>
            <person name="Wang Y."/>
            <person name="Qiu Y."/>
            <person name="Yin Y."/>
            <person name="Li Y."/>
            <person name="Du Y."/>
            <person name="Liao Y."/>
            <person name="Lim Y."/>
            <person name="Narusaka Y."/>
            <person name="Wang Y."/>
            <person name="Wang Z."/>
            <person name="Li Z."/>
            <person name="Wang Z."/>
            <person name="Xiong Z."/>
            <person name="Zhang Z."/>
        </authorList>
    </citation>
    <scope>NUCLEOTIDE SEQUENCE [LARGE SCALE GENOMIC DNA]</scope>
    <source>
        <strain evidence="17 18">cv. Chiifu-401-42</strain>
    </source>
</reference>
<dbReference type="InParanoid" id="M4DG69"/>
<dbReference type="PANTHER" id="PTHR10909">
    <property type="entry name" value="ELECTRON TRANSPORT OXIDOREDUCTASE"/>
    <property type="match status" value="1"/>
</dbReference>
<dbReference type="Pfam" id="PF22924">
    <property type="entry name" value="ACOX_C_alpha1"/>
    <property type="match status" value="1"/>
</dbReference>
<keyword evidence="9" id="KW-0443">Lipid metabolism</keyword>
<reference evidence="17" key="3">
    <citation type="submission" date="2023-03" db="UniProtKB">
        <authorList>
            <consortium name="EnsemblPlants"/>
        </authorList>
    </citation>
    <scope>IDENTIFICATION</scope>
    <source>
        <strain evidence="17">cv. Chiifu-401-42</strain>
    </source>
</reference>
<evidence type="ECO:0000256" key="1">
    <source>
        <dbReference type="ARBA" id="ARBA00001201"/>
    </source>
</evidence>
<dbReference type="GO" id="GO:0005504">
    <property type="term" value="F:fatty acid binding"/>
    <property type="evidence" value="ECO:0000318"/>
    <property type="project" value="GO_Central"/>
</dbReference>
<evidence type="ECO:0000256" key="11">
    <source>
        <dbReference type="PIRNR" id="PIRNR000168"/>
    </source>
</evidence>
<evidence type="ECO:0000256" key="5">
    <source>
        <dbReference type="ARBA" id="ARBA00022630"/>
    </source>
</evidence>
<dbReference type="FunFam" id="1.20.140.10:FF:000007">
    <property type="entry name" value="Acyl-coenzyme A oxidase"/>
    <property type="match status" value="1"/>
</dbReference>
<feature type="binding site" evidence="13">
    <location>
        <position position="229"/>
    </location>
    <ligand>
        <name>FAD</name>
        <dbReference type="ChEBI" id="CHEBI:57692"/>
    </ligand>
</feature>
<dbReference type="AlphaFoldDB" id="M4DG69"/>
<feature type="active site" description="Proton acceptor" evidence="12">
    <location>
        <position position="469"/>
    </location>
</feature>
<comment type="catalytic activity">
    <reaction evidence="1">
        <text>a 2,3-saturated acyl-CoA + O2 = a (2E)-enoyl-CoA + H2O2</text>
        <dbReference type="Rhea" id="RHEA:38959"/>
        <dbReference type="ChEBI" id="CHEBI:15379"/>
        <dbReference type="ChEBI" id="CHEBI:16240"/>
        <dbReference type="ChEBI" id="CHEBI:58856"/>
        <dbReference type="ChEBI" id="CHEBI:65111"/>
        <dbReference type="EC" id="1.3.3.6"/>
    </reaction>
</comment>
<dbReference type="SUPFAM" id="SSF56645">
    <property type="entry name" value="Acyl-CoA dehydrogenase NM domain-like"/>
    <property type="match status" value="1"/>
</dbReference>
<dbReference type="PIRSF" id="PIRSF000168">
    <property type="entry name" value="Acyl-CoA_oxidase"/>
    <property type="match status" value="1"/>
</dbReference>
<proteinExistence type="inferred from homology"/>
<comment type="similarity">
    <text evidence="4 11">Belongs to the acyl-CoA oxidase family.</text>
</comment>
<dbReference type="InterPro" id="IPR012258">
    <property type="entry name" value="Acyl-CoA_oxidase"/>
</dbReference>
<organism evidence="17 18">
    <name type="scientific">Brassica campestris</name>
    <name type="common">Field mustard</name>
    <dbReference type="NCBI Taxonomy" id="3711"/>
    <lineage>
        <taxon>Eukaryota</taxon>
        <taxon>Viridiplantae</taxon>
        <taxon>Streptophyta</taxon>
        <taxon>Embryophyta</taxon>
        <taxon>Tracheophyta</taxon>
        <taxon>Spermatophyta</taxon>
        <taxon>Magnoliopsida</taxon>
        <taxon>eudicotyledons</taxon>
        <taxon>Gunneridae</taxon>
        <taxon>Pentapetalae</taxon>
        <taxon>rosids</taxon>
        <taxon>malvids</taxon>
        <taxon>Brassicales</taxon>
        <taxon>Brassicaceae</taxon>
        <taxon>Brassiceae</taxon>
        <taxon>Brassica</taxon>
    </lineage>
</organism>
<dbReference type="InterPro" id="IPR036250">
    <property type="entry name" value="AcylCo_DH-like_C"/>
</dbReference>
<evidence type="ECO:0000256" key="9">
    <source>
        <dbReference type="ARBA" id="ARBA00023098"/>
    </source>
</evidence>
<dbReference type="InterPro" id="IPR009100">
    <property type="entry name" value="AcylCoA_DH/oxidase_NM_dom_sf"/>
</dbReference>
<evidence type="ECO:0000256" key="2">
    <source>
        <dbReference type="ARBA" id="ARBA00001974"/>
    </source>
</evidence>
<dbReference type="STRING" id="51351.M4DG69"/>
<evidence type="ECO:0000256" key="3">
    <source>
        <dbReference type="ARBA" id="ARBA00004275"/>
    </source>
</evidence>
<evidence type="ECO:0000256" key="10">
    <source>
        <dbReference type="ARBA" id="ARBA00023140"/>
    </source>
</evidence>
<feature type="binding site" evidence="13">
    <location>
        <position position="190"/>
    </location>
    <ligand>
        <name>FAD</name>
        <dbReference type="ChEBI" id="CHEBI:57692"/>
    </ligand>
</feature>
<dbReference type="Gene3D" id="1.20.140.10">
    <property type="entry name" value="Butyryl-CoA Dehydrogenase, subunit A, domain 3"/>
    <property type="match status" value="2"/>
</dbReference>
<dbReference type="HOGENOM" id="CLU_014629_4_0_1"/>
<dbReference type="PANTHER" id="PTHR10909:SF379">
    <property type="entry name" value="ACYL-COENZYME A OXIDASE 3.2, PEROXISOMAL-RELATED"/>
    <property type="match status" value="1"/>
</dbReference>
<dbReference type="FunFam" id="2.40.110.10:FF:000005">
    <property type="entry name" value="Acyl-coenzyme A oxidase"/>
    <property type="match status" value="1"/>
</dbReference>
<dbReference type="InterPro" id="IPR046373">
    <property type="entry name" value="Acyl-CoA_Oxase/DH_mid-dom_sf"/>
</dbReference>
<evidence type="ECO:0000256" key="12">
    <source>
        <dbReference type="PIRSR" id="PIRSR000168-1"/>
    </source>
</evidence>
<dbReference type="OrthoDB" id="538336at2759"/>
<dbReference type="GO" id="GO:0005777">
    <property type="term" value="C:peroxisome"/>
    <property type="evidence" value="ECO:0000318"/>
    <property type="project" value="GO_Central"/>
</dbReference>
<protein>
    <recommendedName>
        <fullName evidence="11">Acyl-coenzyme A oxidase</fullName>
    </recommendedName>
</protein>
<dbReference type="KEGG" id="brp:103844046"/>
<dbReference type="EnsemblPlants" id="Bra015492.1">
    <property type="protein sequence ID" value="Bra015492.1-P"/>
    <property type="gene ID" value="Bra015492"/>
</dbReference>
<evidence type="ECO:0000259" key="15">
    <source>
        <dbReference type="Pfam" id="PF02770"/>
    </source>
</evidence>
<evidence type="ECO:0000256" key="7">
    <source>
        <dbReference type="ARBA" id="ARBA00022832"/>
    </source>
</evidence>
<dbReference type="InterPro" id="IPR002655">
    <property type="entry name" value="Acyl-CoA_oxidase_C"/>
</dbReference>
<dbReference type="FunFam" id="1.20.140.10:FF:000010">
    <property type="entry name" value="Acyl-coenzyme A oxidase"/>
    <property type="match status" value="1"/>
</dbReference>
<dbReference type="InterPro" id="IPR006091">
    <property type="entry name" value="Acyl-CoA_Oxase/DH_mid-dom"/>
</dbReference>
<keyword evidence="6 11" id="KW-0274">FAD</keyword>
<keyword evidence="10" id="KW-0576">Peroxisome</keyword>
<evidence type="ECO:0000313" key="18">
    <source>
        <dbReference type="Proteomes" id="UP000011750"/>
    </source>
</evidence>
<keyword evidence="8" id="KW-0560">Oxidoreductase</keyword>
<dbReference type="RefSeq" id="XP_009119067.1">
    <property type="nucleotide sequence ID" value="XM_009120819.2"/>
</dbReference>
<dbReference type="GeneID" id="103844046"/>
<dbReference type="GO" id="GO:0033540">
    <property type="term" value="P:fatty acid beta-oxidation using acyl-CoA oxidase"/>
    <property type="evidence" value="ECO:0000318"/>
    <property type="project" value="GO_Central"/>
</dbReference>
<keyword evidence="7" id="KW-0276">Fatty acid metabolism</keyword>
<evidence type="ECO:0000259" key="16">
    <source>
        <dbReference type="Pfam" id="PF22924"/>
    </source>
</evidence>
<dbReference type="Pfam" id="PF02770">
    <property type="entry name" value="Acyl-CoA_dh_M"/>
    <property type="match status" value="1"/>
</dbReference>